<feature type="coiled-coil region" evidence="1">
    <location>
        <begin position="227"/>
        <end position="254"/>
    </location>
</feature>
<keyword evidence="3" id="KW-1185">Reference proteome</keyword>
<dbReference type="PANTHER" id="PTHR33070:SF129">
    <property type="entry name" value="DUF241 DOMAIN PROTEIN"/>
    <property type="match status" value="1"/>
</dbReference>
<accession>A0ABD1PW05</accession>
<dbReference type="PANTHER" id="PTHR33070">
    <property type="entry name" value="OS06G0725500 PROTEIN"/>
    <property type="match status" value="1"/>
</dbReference>
<keyword evidence="1" id="KW-0175">Coiled coil</keyword>
<name>A0ABD1PW05_9LAMI</name>
<proteinExistence type="predicted"/>
<sequence length="268" mass="30263">MAFHVRSNSLPSKSHPVIANVEDHICRLKSSQEASVSASSIFTHLASLTDLHEDINNLVQLQSAQQDLANKNWASELLDGSLKLVDICGIARDVIFLMKESVQELQSSLRRNRGTDAYINSRKNIDKMVRKCIKNLKSFDQCSTAFLNKDNNLNATGTMLQEAHAIGFSVLKSALSIFASKQKTWSLVSKFTQSSRLHTQREKESYTQELYASNIQKLQKDVDTLSVQNVLKQLKESEMTIQELEENLEAFFRSLVKTRVCLLNVLNN</sequence>
<dbReference type="InterPro" id="IPR004320">
    <property type="entry name" value="BPS1_pln"/>
</dbReference>
<evidence type="ECO:0000256" key="1">
    <source>
        <dbReference type="SAM" id="Coils"/>
    </source>
</evidence>
<organism evidence="2 3">
    <name type="scientific">Forsythia ovata</name>
    <dbReference type="NCBI Taxonomy" id="205694"/>
    <lineage>
        <taxon>Eukaryota</taxon>
        <taxon>Viridiplantae</taxon>
        <taxon>Streptophyta</taxon>
        <taxon>Embryophyta</taxon>
        <taxon>Tracheophyta</taxon>
        <taxon>Spermatophyta</taxon>
        <taxon>Magnoliopsida</taxon>
        <taxon>eudicotyledons</taxon>
        <taxon>Gunneridae</taxon>
        <taxon>Pentapetalae</taxon>
        <taxon>asterids</taxon>
        <taxon>lamiids</taxon>
        <taxon>Lamiales</taxon>
        <taxon>Oleaceae</taxon>
        <taxon>Forsythieae</taxon>
        <taxon>Forsythia</taxon>
    </lineage>
</organism>
<protein>
    <submittedName>
        <fullName evidence="2">Uncharacterized protein</fullName>
    </submittedName>
</protein>
<evidence type="ECO:0000313" key="3">
    <source>
        <dbReference type="Proteomes" id="UP001604277"/>
    </source>
</evidence>
<dbReference type="EMBL" id="JBFOLJ010000017">
    <property type="protein sequence ID" value="KAL2468126.1"/>
    <property type="molecule type" value="Genomic_DNA"/>
</dbReference>
<evidence type="ECO:0000313" key="2">
    <source>
        <dbReference type="EMBL" id="KAL2468126.1"/>
    </source>
</evidence>
<gene>
    <name evidence="2" type="ORF">Fot_51651</name>
</gene>
<dbReference type="Pfam" id="PF03087">
    <property type="entry name" value="BPS1"/>
    <property type="match status" value="1"/>
</dbReference>
<comment type="caution">
    <text evidence="2">The sequence shown here is derived from an EMBL/GenBank/DDBJ whole genome shotgun (WGS) entry which is preliminary data.</text>
</comment>
<dbReference type="AlphaFoldDB" id="A0ABD1PW05"/>
<dbReference type="Proteomes" id="UP001604277">
    <property type="component" value="Unassembled WGS sequence"/>
</dbReference>
<reference evidence="3" key="1">
    <citation type="submission" date="2024-07" db="EMBL/GenBank/DDBJ databases">
        <title>Two chromosome-level genome assemblies of Korean endemic species Abeliophyllum distichum and Forsythia ovata (Oleaceae).</title>
        <authorList>
            <person name="Jang H."/>
        </authorList>
    </citation>
    <scope>NUCLEOTIDE SEQUENCE [LARGE SCALE GENOMIC DNA]</scope>
</reference>